<dbReference type="AlphaFoldDB" id="G2E5S5"/>
<dbReference type="PANTHER" id="PTHR47473">
    <property type="entry name" value="BTA1P"/>
    <property type="match status" value="1"/>
</dbReference>
<dbReference type="InterPro" id="IPR021829">
    <property type="entry name" value="DUF3419"/>
</dbReference>
<proteinExistence type="predicted"/>
<comment type="caution">
    <text evidence="1">The sequence shown here is derived from an EMBL/GenBank/DDBJ whole genome shotgun (WGS) entry which is preliminary data.</text>
</comment>
<dbReference type="Pfam" id="PF11899">
    <property type="entry name" value="DUF3419"/>
    <property type="match status" value="1"/>
</dbReference>
<accession>G2E5S5</accession>
<dbReference type="PANTHER" id="PTHR47473:SF1">
    <property type="entry name" value="METHYLTRANSFERASE DOMAIN-CONTAINING PROTEIN"/>
    <property type="match status" value="1"/>
</dbReference>
<gene>
    <name evidence="1" type="ORF">ThidrDRAFT_3638</name>
</gene>
<dbReference type="STRING" id="765913.ThidrDRAFT_3638"/>
<name>G2E5S5_9GAMM</name>
<protein>
    <recommendedName>
        <fullName evidence="3">S-adenosylmethionine:diacylglycerol 3-amino-3-carboxypropyl transferase-like protein</fullName>
    </recommendedName>
</protein>
<dbReference type="PATRIC" id="fig|765913.3.peg.3706"/>
<dbReference type="OrthoDB" id="1522784at2"/>
<evidence type="ECO:0000313" key="2">
    <source>
        <dbReference type="Proteomes" id="UP000004200"/>
    </source>
</evidence>
<sequence length="407" mass="46620">MPATISTPVAKTKPTLADRIDQQVFNAIYSRALVYNTCWEDPAVDRLALDLTADDTLLVITSAGCNVLDYALTGPRRIHAIDANPRQNALLELKLAGIRQLEHADFFAVFGHGYHPEFRDLYFDALRQELSPQAVAFWDRRAAWFGNPNGSFYFHGLSGIVARVFHGYLKVRPRLARSVRELFETDSLDDQRHIYDTRVQPLIWTPSVNWTLSRQLTMSMLGVPHPQRKEVQAQHSLGVAGFVRDSIEYVFRQLPISTNYFWSVYLRGRYTESCCPEYLKPENFAALKGGLVERISIHTSTVTEFLRGTDESISKFVLLDHMDWMSSYYPEALEEEWAAILDRARSDARIIFRSAHAAPSYLDRIELGPQRTRLTERLAFHPELAQRLTMLDRVHTYAGFHIADVRA</sequence>
<organism evidence="1 2">
    <name type="scientific">Thiorhodococcus drewsii AZ1</name>
    <dbReference type="NCBI Taxonomy" id="765913"/>
    <lineage>
        <taxon>Bacteria</taxon>
        <taxon>Pseudomonadati</taxon>
        <taxon>Pseudomonadota</taxon>
        <taxon>Gammaproteobacteria</taxon>
        <taxon>Chromatiales</taxon>
        <taxon>Chromatiaceae</taxon>
        <taxon>Thiorhodococcus</taxon>
    </lineage>
</organism>
<reference evidence="1 2" key="1">
    <citation type="submission" date="2011-06" db="EMBL/GenBank/DDBJ databases">
        <title>The draft genome of Thiorhodococcus drewsii AZ1.</title>
        <authorList>
            <consortium name="US DOE Joint Genome Institute (JGI-PGF)"/>
            <person name="Lucas S."/>
            <person name="Han J."/>
            <person name="Lapidus A."/>
            <person name="Cheng J.-F."/>
            <person name="Goodwin L."/>
            <person name="Pitluck S."/>
            <person name="Peters L."/>
            <person name="Land M.L."/>
            <person name="Hauser L."/>
            <person name="Vogl K."/>
            <person name="Liu Z."/>
            <person name="Imhoff J."/>
            <person name="Thiel V."/>
            <person name="Frigaard N.-U."/>
            <person name="Bryant D.A."/>
            <person name="Woyke T.J."/>
        </authorList>
    </citation>
    <scope>NUCLEOTIDE SEQUENCE [LARGE SCALE GENOMIC DNA]</scope>
    <source>
        <strain evidence="1 2">AZ1</strain>
    </source>
</reference>
<dbReference type="eggNOG" id="COG5379">
    <property type="taxonomic scope" value="Bacteria"/>
</dbReference>
<dbReference type="RefSeq" id="WP_007042351.1">
    <property type="nucleotide sequence ID" value="NZ_AFWT01000034.1"/>
</dbReference>
<evidence type="ECO:0000313" key="1">
    <source>
        <dbReference type="EMBL" id="EGV28570.1"/>
    </source>
</evidence>
<dbReference type="Proteomes" id="UP000004200">
    <property type="component" value="Unassembled WGS sequence"/>
</dbReference>
<evidence type="ECO:0008006" key="3">
    <source>
        <dbReference type="Google" id="ProtNLM"/>
    </source>
</evidence>
<dbReference type="EMBL" id="AFWT01000034">
    <property type="protein sequence ID" value="EGV28570.1"/>
    <property type="molecule type" value="Genomic_DNA"/>
</dbReference>
<keyword evidence="2" id="KW-1185">Reference proteome</keyword>